<dbReference type="EMBL" id="AATLZG010000050">
    <property type="protein sequence ID" value="EFM8157102.1"/>
    <property type="molecule type" value="Genomic_DNA"/>
</dbReference>
<gene>
    <name evidence="1" type="ORF">A5U30_004852</name>
</gene>
<evidence type="ECO:0000313" key="2">
    <source>
        <dbReference type="Proteomes" id="UP000555763"/>
    </source>
</evidence>
<sequence length="93" mass="10943">MNNGITNNIATYLIELEDASAALNLIIERESMNGITEERAVAAIQFLSREIYIRNKALMRFIEDEDYHRVVSDKNVYRLLSEIREQRFIQSYE</sequence>
<comment type="caution">
    <text evidence="1">The sequence shown here is derived from an EMBL/GenBank/DDBJ whole genome shotgun (WGS) entry which is preliminary data.</text>
</comment>
<dbReference type="Proteomes" id="UP000555763">
    <property type="component" value="Unassembled WGS sequence"/>
</dbReference>
<reference evidence="1 2" key="1">
    <citation type="submission" date="2020-02" db="EMBL/GenBank/DDBJ databases">
        <authorList>
            <consortium name="PulseNet: The National Subtyping Network for Foodborne Disease Surveillance"/>
            <person name="Tarr C.L."/>
            <person name="Trees E."/>
            <person name="Katz L.S."/>
            <person name="Carleton-Romer H.A."/>
            <person name="Stroika S."/>
            <person name="Kucerova Z."/>
            <person name="Roache K.F."/>
            <person name="Sabol A.L."/>
            <person name="Besser J."/>
            <person name="Gerner-Smidt P."/>
        </authorList>
    </citation>
    <scope>NUCLEOTIDE SEQUENCE [LARGE SCALE GENOMIC DNA]</scope>
    <source>
        <strain evidence="1 2">PNUSAE002719</strain>
    </source>
</reference>
<accession>A0A828PX13</accession>
<evidence type="ECO:0000313" key="1">
    <source>
        <dbReference type="EMBL" id="EFM8157102.1"/>
    </source>
</evidence>
<protein>
    <submittedName>
        <fullName evidence="1">Uncharacterized protein</fullName>
    </submittedName>
</protein>
<dbReference type="AlphaFoldDB" id="A0A828PX13"/>
<proteinExistence type="predicted"/>
<organism evidence="1 2">
    <name type="scientific">Escherichia coli</name>
    <dbReference type="NCBI Taxonomy" id="562"/>
    <lineage>
        <taxon>Bacteria</taxon>
        <taxon>Pseudomonadati</taxon>
        <taxon>Pseudomonadota</taxon>
        <taxon>Gammaproteobacteria</taxon>
        <taxon>Enterobacterales</taxon>
        <taxon>Enterobacteriaceae</taxon>
        <taxon>Escherichia</taxon>
    </lineage>
</organism>
<name>A0A828PX13_ECOLX</name>